<dbReference type="EMBL" id="JAMPLM010000007">
    <property type="protein sequence ID" value="MEP1058951.1"/>
    <property type="molecule type" value="Genomic_DNA"/>
</dbReference>
<accession>A0ABV0KIV6</accession>
<dbReference type="RefSeq" id="WP_190448354.1">
    <property type="nucleotide sequence ID" value="NZ_JAMPLM010000007.1"/>
</dbReference>
<sequence>MGLFDAVLSAVSNPSQQANPSQLGSILNTVQQMSNSNGIDAGTTQTLVSVVGGYVQSALQQQQATGGAGQAQAMVNQYSGTGPNPQAVNAVLGPVMQQQVVQDLIQRTGLPPQTIQAILPTLVPLALKFLQGGAHTENPQAGNPVLSAFLDKNNDGSVDLGDALNMAGQFFNR</sequence>
<dbReference type="Proteomes" id="UP001476950">
    <property type="component" value="Unassembled WGS sequence"/>
</dbReference>
<name>A0ABV0KIV6_9CYAN</name>
<organism evidence="1 2">
    <name type="scientific">Stenomitos frigidus AS-A4</name>
    <dbReference type="NCBI Taxonomy" id="2933935"/>
    <lineage>
        <taxon>Bacteria</taxon>
        <taxon>Bacillati</taxon>
        <taxon>Cyanobacteriota</taxon>
        <taxon>Cyanophyceae</taxon>
        <taxon>Leptolyngbyales</taxon>
        <taxon>Leptolyngbyaceae</taxon>
        <taxon>Stenomitos</taxon>
    </lineage>
</organism>
<reference evidence="1 2" key="1">
    <citation type="submission" date="2022-04" db="EMBL/GenBank/DDBJ databases">
        <title>Positive selection, recombination, and allopatry shape intraspecific diversity of widespread and dominant cyanobacteria.</title>
        <authorList>
            <person name="Wei J."/>
            <person name="Shu W."/>
            <person name="Hu C."/>
        </authorList>
    </citation>
    <scope>NUCLEOTIDE SEQUENCE [LARGE SCALE GENOMIC DNA]</scope>
    <source>
        <strain evidence="1 2">AS-A4</strain>
    </source>
</reference>
<protein>
    <submittedName>
        <fullName evidence="1">DUF937 domain-containing protein</fullName>
    </submittedName>
</protein>
<comment type="caution">
    <text evidence="1">The sequence shown here is derived from an EMBL/GenBank/DDBJ whole genome shotgun (WGS) entry which is preliminary data.</text>
</comment>
<keyword evidence="2" id="KW-1185">Reference proteome</keyword>
<evidence type="ECO:0000313" key="1">
    <source>
        <dbReference type="EMBL" id="MEP1058951.1"/>
    </source>
</evidence>
<evidence type="ECO:0000313" key="2">
    <source>
        <dbReference type="Proteomes" id="UP001476950"/>
    </source>
</evidence>
<gene>
    <name evidence="1" type="ORF">NDI38_10940</name>
</gene>
<proteinExistence type="predicted"/>